<dbReference type="Proteomes" id="UP000784294">
    <property type="component" value="Unassembled WGS sequence"/>
</dbReference>
<evidence type="ECO:0000256" key="1">
    <source>
        <dbReference type="SAM" id="MobiDB-lite"/>
    </source>
</evidence>
<gene>
    <name evidence="2" type="ORF">PXEA_LOCUS5215</name>
</gene>
<feature type="non-terminal residue" evidence="2">
    <location>
        <position position="149"/>
    </location>
</feature>
<evidence type="ECO:0000313" key="3">
    <source>
        <dbReference type="Proteomes" id="UP000784294"/>
    </source>
</evidence>
<reference evidence="2" key="1">
    <citation type="submission" date="2018-11" db="EMBL/GenBank/DDBJ databases">
        <authorList>
            <consortium name="Pathogen Informatics"/>
        </authorList>
    </citation>
    <scope>NUCLEOTIDE SEQUENCE</scope>
</reference>
<proteinExistence type="predicted"/>
<evidence type="ECO:0000313" key="2">
    <source>
        <dbReference type="EMBL" id="VEL11775.1"/>
    </source>
</evidence>
<feature type="compositionally biased region" description="Polar residues" evidence="1">
    <location>
        <begin position="69"/>
        <end position="79"/>
    </location>
</feature>
<organism evidence="2 3">
    <name type="scientific">Protopolystoma xenopodis</name>
    <dbReference type="NCBI Taxonomy" id="117903"/>
    <lineage>
        <taxon>Eukaryota</taxon>
        <taxon>Metazoa</taxon>
        <taxon>Spiralia</taxon>
        <taxon>Lophotrochozoa</taxon>
        <taxon>Platyhelminthes</taxon>
        <taxon>Monogenea</taxon>
        <taxon>Polyopisthocotylea</taxon>
        <taxon>Polystomatidea</taxon>
        <taxon>Polystomatidae</taxon>
        <taxon>Protopolystoma</taxon>
    </lineage>
</organism>
<feature type="compositionally biased region" description="Basic and acidic residues" evidence="1">
    <location>
        <begin position="134"/>
        <end position="149"/>
    </location>
</feature>
<dbReference type="OrthoDB" id="6258785at2759"/>
<feature type="compositionally biased region" description="Basic and acidic residues" evidence="1">
    <location>
        <begin position="80"/>
        <end position="90"/>
    </location>
</feature>
<comment type="caution">
    <text evidence="2">The sequence shown here is derived from an EMBL/GenBank/DDBJ whole genome shotgun (WGS) entry which is preliminary data.</text>
</comment>
<name>A0A448WHB8_9PLAT</name>
<feature type="compositionally biased region" description="Polar residues" evidence="1">
    <location>
        <begin position="110"/>
        <end position="126"/>
    </location>
</feature>
<keyword evidence="3" id="KW-1185">Reference proteome</keyword>
<sequence>MKLDCLFNVLRYNCSQDAVTLILNYFKESVPRGCVILRDYSAELEASRVRLQHQQQQIHRFEQQRRQKSSPLKSAQHQSIPREEWSRINDNDQTIEDSFELDVTSPAGLYSQNNEAADMPQQSHNLSPEYMQPDGKEGWESSEKEPISS</sequence>
<feature type="region of interest" description="Disordered" evidence="1">
    <location>
        <begin position="53"/>
        <end position="149"/>
    </location>
</feature>
<accession>A0A448WHB8</accession>
<protein>
    <submittedName>
        <fullName evidence="2">Uncharacterized protein</fullName>
    </submittedName>
</protein>
<dbReference type="EMBL" id="CAAALY010012813">
    <property type="protein sequence ID" value="VEL11775.1"/>
    <property type="molecule type" value="Genomic_DNA"/>
</dbReference>
<dbReference type="AlphaFoldDB" id="A0A448WHB8"/>